<evidence type="ECO:0000256" key="6">
    <source>
        <dbReference type="ARBA" id="ARBA00022833"/>
    </source>
</evidence>
<dbReference type="PANTHER" id="PTHR43808:SF31">
    <property type="entry name" value="N-ACETYL-L-CITRULLINE DEACETYLASE"/>
    <property type="match status" value="1"/>
</dbReference>
<keyword evidence="3" id="KW-0645">Protease</keyword>
<evidence type="ECO:0000256" key="5">
    <source>
        <dbReference type="ARBA" id="ARBA00022801"/>
    </source>
</evidence>
<dbReference type="InterPro" id="IPR036264">
    <property type="entry name" value="Bact_exopeptidase_dim_dom"/>
</dbReference>
<gene>
    <name evidence="9" type="ORF">ERS852407_02709</name>
</gene>
<dbReference type="GO" id="GO:0008270">
    <property type="term" value="F:zinc ion binding"/>
    <property type="evidence" value="ECO:0007669"/>
    <property type="project" value="InterPro"/>
</dbReference>
<evidence type="ECO:0000313" key="9">
    <source>
        <dbReference type="EMBL" id="CUO40601.1"/>
    </source>
</evidence>
<dbReference type="PANTHER" id="PTHR43808">
    <property type="entry name" value="ACETYLORNITHINE DEACETYLASE"/>
    <property type="match status" value="1"/>
</dbReference>
<keyword evidence="8" id="KW-0482">Metalloprotease</keyword>
<dbReference type="InterPro" id="IPR010964">
    <property type="entry name" value="M20A_pepV-rel"/>
</dbReference>
<dbReference type="EMBL" id="CYZE01000006">
    <property type="protein sequence ID" value="CUO40601.1"/>
    <property type="molecule type" value="Genomic_DNA"/>
</dbReference>
<name>A0A174ESW3_9FIRM</name>
<dbReference type="InterPro" id="IPR002933">
    <property type="entry name" value="Peptidase_M20"/>
</dbReference>
<evidence type="ECO:0000256" key="4">
    <source>
        <dbReference type="ARBA" id="ARBA00022723"/>
    </source>
</evidence>
<comment type="similarity">
    <text evidence="2">Belongs to the peptidase M20A family.</text>
</comment>
<dbReference type="Pfam" id="PF01546">
    <property type="entry name" value="Peptidase_M20"/>
    <property type="match status" value="1"/>
</dbReference>
<organism evidence="9 10">
    <name type="scientific">Hungatella hathewayi</name>
    <dbReference type="NCBI Taxonomy" id="154046"/>
    <lineage>
        <taxon>Bacteria</taxon>
        <taxon>Bacillati</taxon>
        <taxon>Bacillota</taxon>
        <taxon>Clostridia</taxon>
        <taxon>Lachnospirales</taxon>
        <taxon>Lachnospiraceae</taxon>
        <taxon>Hungatella</taxon>
    </lineage>
</organism>
<dbReference type="AlphaFoldDB" id="A0A174ESW3"/>
<dbReference type="SUPFAM" id="SSF55031">
    <property type="entry name" value="Bacterial exopeptidase dimerisation domain"/>
    <property type="match status" value="1"/>
</dbReference>
<evidence type="ECO:0000256" key="3">
    <source>
        <dbReference type="ARBA" id="ARBA00022670"/>
    </source>
</evidence>
<evidence type="ECO:0000256" key="7">
    <source>
        <dbReference type="ARBA" id="ARBA00022997"/>
    </source>
</evidence>
<dbReference type="Proteomes" id="UP000095651">
    <property type="component" value="Unassembled WGS sequence"/>
</dbReference>
<dbReference type="EC" id="3.4.13.-" evidence="9"/>
<keyword evidence="6" id="KW-0862">Zinc</keyword>
<dbReference type="Gene3D" id="3.30.70.360">
    <property type="match status" value="2"/>
</dbReference>
<evidence type="ECO:0000256" key="8">
    <source>
        <dbReference type="ARBA" id="ARBA00023049"/>
    </source>
</evidence>
<accession>A0A174ESW3</accession>
<dbReference type="GO" id="GO:0008237">
    <property type="term" value="F:metallopeptidase activity"/>
    <property type="evidence" value="ECO:0007669"/>
    <property type="project" value="UniProtKB-KW"/>
</dbReference>
<evidence type="ECO:0000256" key="2">
    <source>
        <dbReference type="ARBA" id="ARBA00006247"/>
    </source>
</evidence>
<reference evidence="9 10" key="1">
    <citation type="submission" date="2015-09" db="EMBL/GenBank/DDBJ databases">
        <authorList>
            <consortium name="Pathogen Informatics"/>
        </authorList>
    </citation>
    <scope>NUCLEOTIDE SEQUENCE [LARGE SCALE GENOMIC DNA]</scope>
    <source>
        <strain evidence="9 10">2789STDY5608850</strain>
    </source>
</reference>
<keyword evidence="7 9" id="KW-0224">Dipeptidase</keyword>
<proteinExistence type="inferred from homology"/>
<dbReference type="GO" id="GO:0006526">
    <property type="term" value="P:L-arginine biosynthetic process"/>
    <property type="evidence" value="ECO:0007669"/>
    <property type="project" value="TreeGrafter"/>
</dbReference>
<sequence>MTETGIDDVRRWMESHRNDIIEDMRRIVNIRSVSEPDSDVLPFGKGCRKVLDTMLELAAGKGFKTDCFNYYGGKISFASGSGKEIGIWSHLDVVPEGNGWTYPPYEMTVVDDFLIGRGVQDNKSSAVGILYVLLYLKEFVSLNCDYSLYVGCSEENTMDDAAYMIAHVPMPEVSLVADCGFPVCHGEKGNLSLVFETRELLPETIISVEGGSSANSIPDQARIVYRSGVVTKEQKERLRLSPEITVMDGEHGTVVEASGRAAHIISPEQGKSAVTILAKELMACGLNERSAGENQWIEFLRDCGRDGYGTGIGAAVSDTVSGCLVGGITGLAVTSGSERRLKITVDYRYPVLDSRGACSDGSETLEKMREAARRYGLKLCVRKNSGAMYCPADNPVVQCLTDSYHKYSGYDNPAYTMSGGTYARKLPGGLGFGMALPGKKIYRPDPARPVGDFHQADESICISQLLDAMAIYTMCLIDLDRHI</sequence>
<dbReference type="GO" id="GO:0008777">
    <property type="term" value="F:acetylornithine deacetylase activity"/>
    <property type="evidence" value="ECO:0007669"/>
    <property type="project" value="TreeGrafter"/>
</dbReference>
<evidence type="ECO:0000256" key="1">
    <source>
        <dbReference type="ARBA" id="ARBA00001947"/>
    </source>
</evidence>
<dbReference type="PROSITE" id="PS00758">
    <property type="entry name" value="ARGE_DAPE_CPG2_1"/>
    <property type="match status" value="1"/>
</dbReference>
<dbReference type="RefSeq" id="WP_055655823.1">
    <property type="nucleotide sequence ID" value="NZ_CABIXC010000006.1"/>
</dbReference>
<dbReference type="NCBIfam" id="TIGR01887">
    <property type="entry name" value="dipeptidaselike"/>
    <property type="match status" value="1"/>
</dbReference>
<protein>
    <submittedName>
        <fullName evidence="9">Dipeptidase PepV</fullName>
        <ecNumber evidence="9">3.4.13.-</ecNumber>
    </submittedName>
</protein>
<evidence type="ECO:0000313" key="10">
    <source>
        <dbReference type="Proteomes" id="UP000095651"/>
    </source>
</evidence>
<dbReference type="Gene3D" id="3.40.630.10">
    <property type="entry name" value="Zn peptidases"/>
    <property type="match status" value="1"/>
</dbReference>
<dbReference type="GO" id="GO:0006508">
    <property type="term" value="P:proteolysis"/>
    <property type="evidence" value="ECO:0007669"/>
    <property type="project" value="UniProtKB-KW"/>
</dbReference>
<comment type="cofactor">
    <cofactor evidence="1">
        <name>Zn(2+)</name>
        <dbReference type="ChEBI" id="CHEBI:29105"/>
    </cofactor>
</comment>
<dbReference type="InterPro" id="IPR001261">
    <property type="entry name" value="ArgE/DapE_CS"/>
</dbReference>
<dbReference type="InterPro" id="IPR050072">
    <property type="entry name" value="Peptidase_M20A"/>
</dbReference>
<dbReference type="SUPFAM" id="SSF53187">
    <property type="entry name" value="Zn-dependent exopeptidases"/>
    <property type="match status" value="1"/>
</dbReference>
<keyword evidence="4" id="KW-0479">Metal-binding</keyword>
<keyword evidence="5 9" id="KW-0378">Hydrolase</keyword>
<dbReference type="GO" id="GO:0016805">
    <property type="term" value="F:dipeptidase activity"/>
    <property type="evidence" value="ECO:0007669"/>
    <property type="project" value="UniProtKB-KW"/>
</dbReference>